<proteinExistence type="inferred from homology"/>
<evidence type="ECO:0000313" key="12">
    <source>
        <dbReference type="EnsemblMetazoa" id="SMAR009267-PA"/>
    </source>
</evidence>
<dbReference type="GO" id="GO:0071479">
    <property type="term" value="P:cellular response to ionizing radiation"/>
    <property type="evidence" value="ECO:0007669"/>
    <property type="project" value="TreeGrafter"/>
</dbReference>
<dbReference type="EnsemblMetazoa" id="SMAR009267-RA">
    <property type="protein sequence ID" value="SMAR009267-PA"/>
    <property type="gene ID" value="SMAR009267"/>
</dbReference>
<dbReference type="AlphaFoldDB" id="T1J6J5"/>
<dbReference type="Pfam" id="PF04139">
    <property type="entry name" value="Rad9"/>
    <property type="match status" value="1"/>
</dbReference>
<keyword evidence="5" id="KW-0227">DNA damage</keyword>
<feature type="region of interest" description="Disordered" evidence="11">
    <location>
        <begin position="275"/>
        <end position="353"/>
    </location>
</feature>
<dbReference type="GO" id="GO:0004527">
    <property type="term" value="F:exonuclease activity"/>
    <property type="evidence" value="ECO:0007669"/>
    <property type="project" value="UniProtKB-KW"/>
</dbReference>
<reference evidence="13" key="1">
    <citation type="submission" date="2011-05" db="EMBL/GenBank/DDBJ databases">
        <authorList>
            <person name="Richards S.R."/>
            <person name="Qu J."/>
            <person name="Jiang H."/>
            <person name="Jhangiani S.N."/>
            <person name="Agravi P."/>
            <person name="Goodspeed R."/>
            <person name="Gross S."/>
            <person name="Mandapat C."/>
            <person name="Jackson L."/>
            <person name="Mathew T."/>
            <person name="Pu L."/>
            <person name="Thornton R."/>
            <person name="Saada N."/>
            <person name="Wilczek-Boney K.B."/>
            <person name="Lee S."/>
            <person name="Kovar C."/>
            <person name="Wu Y."/>
            <person name="Scherer S.E."/>
            <person name="Worley K.C."/>
            <person name="Muzny D.M."/>
            <person name="Gibbs R."/>
        </authorList>
    </citation>
    <scope>NUCLEOTIDE SEQUENCE</scope>
    <source>
        <strain evidence="13">Brora</strain>
    </source>
</reference>
<dbReference type="Gene3D" id="3.70.10.10">
    <property type="match status" value="1"/>
</dbReference>
<dbReference type="CDD" id="cd00577">
    <property type="entry name" value="PCNA"/>
    <property type="match status" value="1"/>
</dbReference>
<dbReference type="PANTHER" id="PTHR15237">
    <property type="entry name" value="DNA REPAIR PROTEIN RAD9"/>
    <property type="match status" value="1"/>
</dbReference>
<evidence type="ECO:0000256" key="2">
    <source>
        <dbReference type="ARBA" id="ARBA00008494"/>
    </source>
</evidence>
<name>T1J6J5_STRMM</name>
<evidence type="ECO:0000256" key="7">
    <source>
        <dbReference type="ARBA" id="ARBA00022839"/>
    </source>
</evidence>
<keyword evidence="13" id="KW-1185">Reference proteome</keyword>
<dbReference type="PIRSF" id="PIRSF009303">
    <property type="entry name" value="Cell_cycle_RAD9"/>
    <property type="match status" value="1"/>
</dbReference>
<dbReference type="OMA" id="RTRQHHL"/>
<dbReference type="PhylomeDB" id="T1J6J5"/>
<evidence type="ECO:0000256" key="1">
    <source>
        <dbReference type="ARBA" id="ARBA00004123"/>
    </source>
</evidence>
<dbReference type="Proteomes" id="UP000014500">
    <property type="component" value="Unassembled WGS sequence"/>
</dbReference>
<sequence length="381" mass="42765">MKYVIAGGVNIKVLGRIIHCLARIGDELYIESMENGMAFRTVNSARSAYACFILSKHLFETYSATPGDDPIKCKLNIKAVLPIFKNITSLEKTVEKCKIHLDLNSDRFIFQLHCKHDIIKTYNLYFIECEILQAVFNKSDNCNCIIGETKLFADAVQNFQGNQDEITLAVTNNKIVLRNYIEDEPDPTKVVHTEMILEPEEFSTYNINQAAEVTFCLKELRAVLSFTDPTNYDLSIFFENAGKPIVFSFTEGATSFEADFVLATISEQEKLTPVTNLTPEITKPKRKTKPRKFPTKQQATNSSKTSASIYSFNTSDIHSRPSTSRDNSRPQLGTLAERSPDSSPKTPPTKKVKSVFMTLLKTPHVQTITSQVLASDSDEDG</sequence>
<evidence type="ECO:0000313" key="13">
    <source>
        <dbReference type="Proteomes" id="UP000014500"/>
    </source>
</evidence>
<dbReference type="GO" id="GO:0006281">
    <property type="term" value="P:DNA repair"/>
    <property type="evidence" value="ECO:0007669"/>
    <property type="project" value="UniProtKB-UniRule"/>
</dbReference>
<feature type="compositionally biased region" description="Basic residues" evidence="11">
    <location>
        <begin position="284"/>
        <end position="294"/>
    </location>
</feature>
<comment type="similarity">
    <text evidence="2 10">Belongs to the rad9 family.</text>
</comment>
<keyword evidence="3" id="KW-0597">Phosphoprotein</keyword>
<feature type="compositionally biased region" description="Polar residues" evidence="11">
    <location>
        <begin position="297"/>
        <end position="331"/>
    </location>
</feature>
<keyword evidence="8" id="KW-0539">Nucleus</keyword>
<comment type="function">
    <text evidence="9">Component of the 9-1-1 cell-cycle checkpoint response complex that plays a major role in DNA repair. The 9-1-1 complex is recruited to DNA lesion upon damage by the RAD17-replication factor C (RFC) clamp loader complex. Acts then as a sliding clamp platform on DNA for several proteins involved in long-patch base excision repair (LP-BER). The 9-1-1 complex stimulates DNA polymerase beta (POLB) activity by increasing its affinity for the 3'-OH end of the primer-template and stabilizes POLB to those sites where LP-BER proceeds; endonuclease FEN1 cleavage activity on substrates with double, nick, or gap flaps of distinct sequences and lengths; and DNA ligase I (LIG1) on long-patch base excision repair substrates. The 9-1-1 complex is necessary for the recruitment of RHNO1 to sites of double-stranded breaks (DSB) occurring during the S phase. RAD9A possesses 3'-&gt;5' double stranded DNA exonuclease activity.</text>
</comment>
<dbReference type="EMBL" id="JH431878">
    <property type="status" value="NOT_ANNOTATED_CDS"/>
    <property type="molecule type" value="Genomic_DNA"/>
</dbReference>
<evidence type="ECO:0000256" key="5">
    <source>
        <dbReference type="ARBA" id="ARBA00022763"/>
    </source>
</evidence>
<dbReference type="eggNOG" id="KOG2810">
    <property type="taxonomic scope" value="Eukaryota"/>
</dbReference>
<evidence type="ECO:0000256" key="4">
    <source>
        <dbReference type="ARBA" id="ARBA00022722"/>
    </source>
</evidence>
<reference evidence="12" key="2">
    <citation type="submission" date="2015-02" db="UniProtKB">
        <authorList>
            <consortium name="EnsemblMetazoa"/>
        </authorList>
    </citation>
    <scope>IDENTIFICATION</scope>
</reference>
<keyword evidence="6" id="KW-0378">Hydrolase</keyword>
<dbReference type="GO" id="GO:0030896">
    <property type="term" value="C:checkpoint clamp complex"/>
    <property type="evidence" value="ECO:0007669"/>
    <property type="project" value="UniProtKB-UniRule"/>
</dbReference>
<evidence type="ECO:0000256" key="9">
    <source>
        <dbReference type="ARBA" id="ARBA00059283"/>
    </source>
</evidence>
<organism evidence="12 13">
    <name type="scientific">Strigamia maritima</name>
    <name type="common">European centipede</name>
    <name type="synonym">Geophilus maritimus</name>
    <dbReference type="NCBI Taxonomy" id="126957"/>
    <lineage>
        <taxon>Eukaryota</taxon>
        <taxon>Metazoa</taxon>
        <taxon>Ecdysozoa</taxon>
        <taxon>Arthropoda</taxon>
        <taxon>Myriapoda</taxon>
        <taxon>Chilopoda</taxon>
        <taxon>Pleurostigmophora</taxon>
        <taxon>Geophilomorpha</taxon>
        <taxon>Linotaeniidae</taxon>
        <taxon>Strigamia</taxon>
    </lineage>
</organism>
<dbReference type="FunFam" id="3.70.10.10:FF:000005">
    <property type="entry name" value="Cell cycle checkpoint control protein"/>
    <property type="match status" value="1"/>
</dbReference>
<dbReference type="HOGENOM" id="CLU_049242_1_1_1"/>
<comment type="subcellular location">
    <subcellularLocation>
        <location evidence="1">Nucleus</location>
    </subcellularLocation>
</comment>
<dbReference type="SUPFAM" id="SSF55979">
    <property type="entry name" value="DNA clamp"/>
    <property type="match status" value="2"/>
</dbReference>
<evidence type="ECO:0000256" key="3">
    <source>
        <dbReference type="ARBA" id="ARBA00022553"/>
    </source>
</evidence>
<dbReference type="GO" id="GO:0000076">
    <property type="term" value="P:DNA replication checkpoint signaling"/>
    <property type="evidence" value="ECO:0007669"/>
    <property type="project" value="TreeGrafter"/>
</dbReference>
<evidence type="ECO:0000256" key="10">
    <source>
        <dbReference type="PIRNR" id="PIRNR009303"/>
    </source>
</evidence>
<accession>T1J6J5</accession>
<evidence type="ECO:0000256" key="6">
    <source>
        <dbReference type="ARBA" id="ARBA00022801"/>
    </source>
</evidence>
<keyword evidence="4" id="KW-0540">Nuclease</keyword>
<dbReference type="GO" id="GO:0031573">
    <property type="term" value="P:mitotic intra-S DNA damage checkpoint signaling"/>
    <property type="evidence" value="ECO:0007669"/>
    <property type="project" value="TreeGrafter"/>
</dbReference>
<dbReference type="STRING" id="126957.T1J6J5"/>
<dbReference type="PANTHER" id="PTHR15237:SF0">
    <property type="entry name" value="CELL CYCLE CHECKPOINT CONTROL PROTEIN"/>
    <property type="match status" value="1"/>
</dbReference>
<dbReference type="InterPro" id="IPR046938">
    <property type="entry name" value="DNA_clamp_sf"/>
</dbReference>
<keyword evidence="7" id="KW-0269">Exonuclease</keyword>
<dbReference type="InterPro" id="IPR026584">
    <property type="entry name" value="Rad9"/>
</dbReference>
<dbReference type="InterPro" id="IPR007268">
    <property type="entry name" value="Rad9/Ddc1"/>
</dbReference>
<evidence type="ECO:0000256" key="8">
    <source>
        <dbReference type="ARBA" id="ARBA00023242"/>
    </source>
</evidence>
<protein>
    <recommendedName>
        <fullName evidence="10">Cell cycle checkpoint control protein</fullName>
    </recommendedName>
</protein>
<evidence type="ECO:0000256" key="11">
    <source>
        <dbReference type="SAM" id="MobiDB-lite"/>
    </source>
</evidence>